<dbReference type="Pfam" id="PF01544">
    <property type="entry name" value="CorA"/>
    <property type="match status" value="1"/>
</dbReference>
<dbReference type="PANTHER" id="PTHR46494:SF1">
    <property type="entry name" value="CORA FAMILY METAL ION TRANSPORTER (EUROFUNG)"/>
    <property type="match status" value="1"/>
</dbReference>
<evidence type="ECO:0000256" key="1">
    <source>
        <dbReference type="ARBA" id="ARBA00004651"/>
    </source>
</evidence>
<dbReference type="InterPro" id="IPR045863">
    <property type="entry name" value="CorA_TM1_TM2"/>
</dbReference>
<evidence type="ECO:0000256" key="8">
    <source>
        <dbReference type="RuleBase" id="RU362010"/>
    </source>
</evidence>
<dbReference type="GO" id="GO:0015095">
    <property type="term" value="F:magnesium ion transmembrane transporter activity"/>
    <property type="evidence" value="ECO:0007669"/>
    <property type="project" value="UniProtKB-UniRule"/>
</dbReference>
<dbReference type="SUPFAM" id="SSF143865">
    <property type="entry name" value="CorA soluble domain-like"/>
    <property type="match status" value="1"/>
</dbReference>
<dbReference type="InterPro" id="IPR004488">
    <property type="entry name" value="Mg/Co-transport_prot_CorA"/>
</dbReference>
<dbReference type="PANTHER" id="PTHR46494">
    <property type="entry name" value="CORA FAMILY METAL ION TRANSPORTER (EUROFUNG)"/>
    <property type="match status" value="1"/>
</dbReference>
<organism evidence="10 11">
    <name type="scientific">Maribacter dokdonensis</name>
    <dbReference type="NCBI Taxonomy" id="320912"/>
    <lineage>
        <taxon>Bacteria</taxon>
        <taxon>Pseudomonadati</taxon>
        <taxon>Bacteroidota</taxon>
        <taxon>Flavobacteriia</taxon>
        <taxon>Flavobacteriales</taxon>
        <taxon>Flavobacteriaceae</taxon>
        <taxon>Maribacter</taxon>
    </lineage>
</organism>
<proteinExistence type="inferred from homology"/>
<reference evidence="10 11" key="1">
    <citation type="submission" date="2016-10" db="EMBL/GenBank/DDBJ databases">
        <authorList>
            <person name="de Groot N.N."/>
        </authorList>
    </citation>
    <scope>NUCLEOTIDE SEQUENCE [LARGE SCALE GENOMIC DNA]</scope>
    <source>
        <strain evidence="10 11">MAR_2009_71</strain>
    </source>
</reference>
<evidence type="ECO:0000256" key="6">
    <source>
        <dbReference type="ARBA" id="ARBA00022989"/>
    </source>
</evidence>
<feature type="region of interest" description="Disordered" evidence="9">
    <location>
        <begin position="1"/>
        <end position="30"/>
    </location>
</feature>
<feature type="compositionally biased region" description="Basic residues" evidence="9">
    <location>
        <begin position="8"/>
        <end position="19"/>
    </location>
</feature>
<accession>A0A1H4RZC4</accession>
<evidence type="ECO:0000256" key="5">
    <source>
        <dbReference type="ARBA" id="ARBA00022692"/>
    </source>
</evidence>
<evidence type="ECO:0000256" key="2">
    <source>
        <dbReference type="ARBA" id="ARBA00009765"/>
    </source>
</evidence>
<dbReference type="GO" id="GO:0005886">
    <property type="term" value="C:plasma membrane"/>
    <property type="evidence" value="ECO:0007669"/>
    <property type="project" value="UniProtKB-SubCell"/>
</dbReference>
<comment type="subcellular location">
    <subcellularLocation>
        <location evidence="1">Cell membrane</location>
        <topology evidence="1">Multi-pass membrane protein</topology>
    </subcellularLocation>
    <subcellularLocation>
        <location evidence="8">Membrane</location>
        <topology evidence="8">Multi-pass membrane protein</topology>
    </subcellularLocation>
</comment>
<dbReference type="OrthoDB" id="9803416at2"/>
<keyword evidence="4 8" id="KW-1003">Cell membrane</keyword>
<feature type="transmembrane region" description="Helical" evidence="8">
    <location>
        <begin position="306"/>
        <end position="326"/>
    </location>
</feature>
<dbReference type="SUPFAM" id="SSF144083">
    <property type="entry name" value="Magnesium transport protein CorA, transmembrane region"/>
    <property type="match status" value="1"/>
</dbReference>
<dbReference type="Proteomes" id="UP000183038">
    <property type="component" value="Unassembled WGS sequence"/>
</dbReference>
<sequence>MATNKKLNFPKRKKKKSRQQNKLGKAPGTISYMGDKERGDSVIYSTTYNADGYETKEFTDLEAFFAEKRTDQTSWINVVGISDEPFIEKLGKYFNLNPLVLEDIVNTEQRPKVDEYDDYIFGIFRMLYISEEEEIVGEHIALVLLENTVLVFQEVKADVFNGLRDRITGKLGRIRTRGADYLFFALLDAIVDNYFLAIENLNNRIEILEEEVYSNPEPVVAKNIQLLKKEVLKIRRWIFPVKELISRLIDSENPLITKDTKLFLRDVLDHAIEINESLQIYREMSMSLMEMYMSNMSNKMNEVMKVLTIMASIFIPLTFIAGIYGMNFDHMPELHYKYGYYVVWIVMILLFIGMMFYFKKKKWL</sequence>
<evidence type="ECO:0000256" key="7">
    <source>
        <dbReference type="ARBA" id="ARBA00023136"/>
    </source>
</evidence>
<keyword evidence="8" id="KW-0406">Ion transport</keyword>
<evidence type="ECO:0000313" key="11">
    <source>
        <dbReference type="Proteomes" id="UP000183038"/>
    </source>
</evidence>
<dbReference type="Gene3D" id="3.30.460.20">
    <property type="entry name" value="CorA soluble domain-like"/>
    <property type="match status" value="1"/>
</dbReference>
<keyword evidence="6 8" id="KW-1133">Transmembrane helix</keyword>
<keyword evidence="3 8" id="KW-0813">Transport</keyword>
<comment type="function">
    <text evidence="8">Mediates influx of magnesium ions.</text>
</comment>
<evidence type="ECO:0000313" key="10">
    <source>
        <dbReference type="EMBL" id="SEC37144.1"/>
    </source>
</evidence>
<name>A0A1H4RZC4_9FLAO</name>
<gene>
    <name evidence="8" type="primary">corA</name>
    <name evidence="10" type="ORF">SAMN05192540_3004</name>
</gene>
<dbReference type="CDD" id="cd12828">
    <property type="entry name" value="TmCorA-like_1"/>
    <property type="match status" value="1"/>
</dbReference>
<dbReference type="RefSeq" id="WP_074673719.1">
    <property type="nucleotide sequence ID" value="NZ_FNTB01000001.1"/>
</dbReference>
<keyword evidence="5 8" id="KW-0812">Transmembrane</keyword>
<keyword evidence="8" id="KW-0460">Magnesium</keyword>
<dbReference type="GO" id="GO:0015087">
    <property type="term" value="F:cobalt ion transmembrane transporter activity"/>
    <property type="evidence" value="ECO:0007669"/>
    <property type="project" value="UniProtKB-UniRule"/>
</dbReference>
<dbReference type="FunFam" id="1.20.58.340:FF:000012">
    <property type="entry name" value="Magnesium transport protein CorA"/>
    <property type="match status" value="1"/>
</dbReference>
<dbReference type="Gene3D" id="1.20.58.340">
    <property type="entry name" value="Magnesium transport protein CorA, transmembrane region"/>
    <property type="match status" value="2"/>
</dbReference>
<evidence type="ECO:0000256" key="9">
    <source>
        <dbReference type="SAM" id="MobiDB-lite"/>
    </source>
</evidence>
<evidence type="ECO:0000256" key="3">
    <source>
        <dbReference type="ARBA" id="ARBA00022448"/>
    </source>
</evidence>
<comment type="similarity">
    <text evidence="2 8">Belongs to the CorA metal ion transporter (MIT) (TC 1.A.35) family.</text>
</comment>
<protein>
    <recommendedName>
        <fullName evidence="8">Magnesium transport protein CorA</fullName>
    </recommendedName>
</protein>
<dbReference type="NCBIfam" id="TIGR00383">
    <property type="entry name" value="corA"/>
    <property type="match status" value="1"/>
</dbReference>
<evidence type="ECO:0000256" key="4">
    <source>
        <dbReference type="ARBA" id="ARBA00022475"/>
    </source>
</evidence>
<dbReference type="EMBL" id="FNTB01000001">
    <property type="protein sequence ID" value="SEC37144.1"/>
    <property type="molecule type" value="Genomic_DNA"/>
</dbReference>
<dbReference type="InterPro" id="IPR045861">
    <property type="entry name" value="CorA_cytoplasmic_dom"/>
</dbReference>
<dbReference type="InterPro" id="IPR002523">
    <property type="entry name" value="MgTranspt_CorA/ZnTranspt_ZntB"/>
</dbReference>
<feature type="transmembrane region" description="Helical" evidence="8">
    <location>
        <begin position="338"/>
        <end position="358"/>
    </location>
</feature>
<keyword evidence="7 8" id="KW-0472">Membrane</keyword>
<dbReference type="GO" id="GO:0000287">
    <property type="term" value="F:magnesium ion binding"/>
    <property type="evidence" value="ECO:0007669"/>
    <property type="project" value="TreeGrafter"/>
</dbReference>
<dbReference type="AlphaFoldDB" id="A0A1H4RZC4"/>
<dbReference type="GO" id="GO:0050897">
    <property type="term" value="F:cobalt ion binding"/>
    <property type="evidence" value="ECO:0007669"/>
    <property type="project" value="TreeGrafter"/>
</dbReference>